<keyword evidence="3" id="KW-1185">Reference proteome</keyword>
<feature type="region of interest" description="Disordered" evidence="1">
    <location>
        <begin position="39"/>
        <end position="80"/>
    </location>
</feature>
<name>A0A1R1XWT5_9FUNG</name>
<evidence type="ECO:0000256" key="1">
    <source>
        <dbReference type="SAM" id="MobiDB-lite"/>
    </source>
</evidence>
<feature type="region of interest" description="Disordered" evidence="1">
    <location>
        <begin position="113"/>
        <end position="134"/>
    </location>
</feature>
<dbReference type="Proteomes" id="UP000187429">
    <property type="component" value="Unassembled WGS sequence"/>
</dbReference>
<feature type="compositionally biased region" description="Basic and acidic residues" evidence="1">
    <location>
        <begin position="43"/>
        <end position="56"/>
    </location>
</feature>
<dbReference type="AlphaFoldDB" id="A0A1R1XWT5"/>
<accession>A0A1R1XWT5</accession>
<evidence type="ECO:0000313" key="2">
    <source>
        <dbReference type="EMBL" id="OMJ19019.1"/>
    </source>
</evidence>
<proteinExistence type="predicted"/>
<evidence type="ECO:0000313" key="3">
    <source>
        <dbReference type="Proteomes" id="UP000187429"/>
    </source>
</evidence>
<sequence length="229" mass="25836">MNGNGVEFEIGDGLESPVYWPPPEYHVEYPSGCNLGRCNRNNSDTEHKSMFGKDKYNSSNTKKPKKDHQEINFLDHNDGNENIDLAYSQHLNGNSEPESSSFKKKIKGYFRNKKWGDDNKSEGPSSGCDTRTDSDAYLSSEDEYAYRNKNGRIKISSTQPSSIQYHSEFNGYQGYYSSSSSSVKRANANGLYNKIRMRSANDNGKDSDSDENVPLVQVARKLASKEKSY</sequence>
<organism evidence="2 3">
    <name type="scientific">Smittium culicis</name>
    <dbReference type="NCBI Taxonomy" id="133412"/>
    <lineage>
        <taxon>Eukaryota</taxon>
        <taxon>Fungi</taxon>
        <taxon>Fungi incertae sedis</taxon>
        <taxon>Zoopagomycota</taxon>
        <taxon>Kickxellomycotina</taxon>
        <taxon>Harpellomycetes</taxon>
        <taxon>Harpellales</taxon>
        <taxon>Legeriomycetaceae</taxon>
        <taxon>Smittium</taxon>
    </lineage>
</organism>
<dbReference type="EMBL" id="LSSM01003120">
    <property type="protein sequence ID" value="OMJ19019.1"/>
    <property type="molecule type" value="Genomic_DNA"/>
</dbReference>
<feature type="compositionally biased region" description="Basic and acidic residues" evidence="1">
    <location>
        <begin position="67"/>
        <end position="79"/>
    </location>
</feature>
<comment type="caution">
    <text evidence="2">The sequence shown here is derived from an EMBL/GenBank/DDBJ whole genome shotgun (WGS) entry which is preliminary data.</text>
</comment>
<protein>
    <submittedName>
        <fullName evidence="2">Uncharacterized protein</fullName>
    </submittedName>
</protein>
<dbReference type="OrthoDB" id="5538619at2759"/>
<reference evidence="3" key="1">
    <citation type="submission" date="2017-01" db="EMBL/GenBank/DDBJ databases">
        <authorList>
            <person name="Wang Y."/>
            <person name="White M."/>
            <person name="Kvist S."/>
            <person name="Moncalvo J.-M."/>
        </authorList>
    </citation>
    <scope>NUCLEOTIDE SEQUENCE [LARGE SCALE GENOMIC DNA]</scope>
    <source>
        <strain evidence="3">ID-206-W2</strain>
    </source>
</reference>
<gene>
    <name evidence="2" type="ORF">AYI69_g6787</name>
</gene>